<dbReference type="PANTHER" id="PTHR34293:SF1">
    <property type="entry name" value="HTH-TYPE TRANSCRIPTIONAL REGULATOR TRMBL2"/>
    <property type="match status" value="1"/>
</dbReference>
<feature type="region of interest" description="Disordered" evidence="2">
    <location>
        <begin position="305"/>
        <end position="324"/>
    </location>
</feature>
<dbReference type="InterPro" id="IPR002831">
    <property type="entry name" value="Tscrpt_reg_TrmB_N"/>
</dbReference>
<evidence type="ECO:0000313" key="5">
    <source>
        <dbReference type="EMBL" id="AWB27069.1"/>
    </source>
</evidence>
<dbReference type="Proteomes" id="UP000244727">
    <property type="component" value="Chromosome"/>
</dbReference>
<gene>
    <name evidence="5" type="ORF">HARCEL1_04780</name>
</gene>
<dbReference type="CDD" id="cd09124">
    <property type="entry name" value="PLDc_like_TrmB_middle"/>
    <property type="match status" value="1"/>
</dbReference>
<evidence type="ECO:0000313" key="6">
    <source>
        <dbReference type="Proteomes" id="UP000244727"/>
    </source>
</evidence>
<protein>
    <submittedName>
        <fullName evidence="5">TrmB family transcriptional regulator</fullName>
    </submittedName>
</protein>
<evidence type="ECO:0000259" key="3">
    <source>
        <dbReference type="Pfam" id="PF01978"/>
    </source>
</evidence>
<evidence type="ECO:0000256" key="1">
    <source>
        <dbReference type="ARBA" id="ARBA00007287"/>
    </source>
</evidence>
<organism evidence="5 6">
    <name type="scientific">Halococcoides cellulosivorans</name>
    <dbReference type="NCBI Taxonomy" id="1679096"/>
    <lineage>
        <taxon>Archaea</taxon>
        <taxon>Methanobacteriati</taxon>
        <taxon>Methanobacteriota</taxon>
        <taxon>Stenosarchaea group</taxon>
        <taxon>Halobacteria</taxon>
        <taxon>Halobacteriales</taxon>
        <taxon>Haloarculaceae</taxon>
        <taxon>Halococcoides</taxon>
    </lineage>
</organism>
<comment type="similarity">
    <text evidence="1">Belongs to the transcriptional regulator TrmB family.</text>
</comment>
<feature type="domain" description="Transcription regulator TrmB N-terminal" evidence="3">
    <location>
        <begin position="13"/>
        <end position="80"/>
    </location>
</feature>
<dbReference type="PANTHER" id="PTHR34293">
    <property type="entry name" value="HTH-TYPE TRANSCRIPTIONAL REGULATOR TRMBL2"/>
    <property type="match status" value="1"/>
</dbReference>
<dbReference type="SUPFAM" id="SSF46785">
    <property type="entry name" value="Winged helix' DNA-binding domain"/>
    <property type="match status" value="1"/>
</dbReference>
<dbReference type="InterPro" id="IPR051797">
    <property type="entry name" value="TrmB-like"/>
</dbReference>
<feature type="compositionally biased region" description="Low complexity" evidence="2">
    <location>
        <begin position="305"/>
        <end position="317"/>
    </location>
</feature>
<proteinExistence type="inferred from homology"/>
<dbReference type="InterPro" id="IPR036390">
    <property type="entry name" value="WH_DNA-bd_sf"/>
</dbReference>
<dbReference type="Pfam" id="PF11495">
    <property type="entry name" value="Regulator_TrmB"/>
    <property type="match status" value="1"/>
</dbReference>
<accession>A0A2R4WZX8</accession>
<dbReference type="Pfam" id="PF01978">
    <property type="entry name" value="TrmB"/>
    <property type="match status" value="1"/>
</dbReference>
<reference evidence="5 6" key="1">
    <citation type="submission" date="2018-04" db="EMBL/GenBank/DDBJ databases">
        <title>Halococcoides cellulosivorans gen. nov., sp. nov., an extremely halophilic cellulose-utilizing haloarchaeon from hypersaline lakes.</title>
        <authorList>
            <person name="Sorokin D.Y."/>
            <person name="Toshchakov S.V."/>
            <person name="Samarov N.I."/>
            <person name="Korzhenkov A."/>
            <person name="Kublanov I.V."/>
        </authorList>
    </citation>
    <scope>NUCLEOTIDE SEQUENCE [LARGE SCALE GENOMIC DNA]</scope>
    <source>
        <strain evidence="5 6">HArcel1</strain>
    </source>
</reference>
<dbReference type="AlphaFoldDB" id="A0A2R4WZX8"/>
<dbReference type="KEGG" id="harc:HARCEL1_04780"/>
<dbReference type="EMBL" id="CP028858">
    <property type="protein sequence ID" value="AWB27069.1"/>
    <property type="molecule type" value="Genomic_DNA"/>
</dbReference>
<keyword evidence="6" id="KW-1185">Reference proteome</keyword>
<dbReference type="InterPro" id="IPR036388">
    <property type="entry name" value="WH-like_DNA-bd_sf"/>
</dbReference>
<evidence type="ECO:0000259" key="4">
    <source>
        <dbReference type="Pfam" id="PF11495"/>
    </source>
</evidence>
<sequence>MSAVDRDALSAVLEDAGLSQYQAEAYVTVLEHGSATATDVANDSEVPDPRIYDVLRDLEQQGYVETYQQDSLRVRAFSPERIRSDLRDRATQFESAADEIDRRWEEPSVESHSVNFVKREQTVLDHAEAAIDDAECQVMVAASADQIDHLDRALGAAVDRGVYVMVVVSPTEGCCLRDRIESGGLASSLRVRPDPTPFLTLVDRTITCFAPHDMSLNRFGIIVDAPSHAFIFRWFYTVAIWETATQAFERAHDAVRICVNLGRCVRELRPILADGATVRATVHGANTRTGEAATLTGRITDVTVPGAADTDGTTPTAHGSGPTLEIEVDGDRVAVGDWGAIVEPYEAMRIEIRSIDWP</sequence>
<dbReference type="SUPFAM" id="SSF159071">
    <property type="entry name" value="TrmB C-terminal domain-like"/>
    <property type="match status" value="1"/>
</dbReference>
<evidence type="ECO:0000256" key="2">
    <source>
        <dbReference type="SAM" id="MobiDB-lite"/>
    </source>
</evidence>
<dbReference type="Gene3D" id="1.10.10.10">
    <property type="entry name" value="Winged helix-like DNA-binding domain superfamily/Winged helix DNA-binding domain"/>
    <property type="match status" value="1"/>
</dbReference>
<dbReference type="InterPro" id="IPR021586">
    <property type="entry name" value="Tscrpt_reg_TrmB_C"/>
</dbReference>
<name>A0A2R4WZX8_9EURY</name>
<feature type="domain" description="Transcription regulator TrmB C-terminal" evidence="4">
    <location>
        <begin position="114"/>
        <end position="354"/>
    </location>
</feature>